<dbReference type="AlphaFoldDB" id="A0A9Q0YHA8"/>
<dbReference type="Proteomes" id="UP001152320">
    <property type="component" value="Chromosome 22"/>
</dbReference>
<organism evidence="2 3">
    <name type="scientific">Holothuria leucospilota</name>
    <name type="common">Black long sea cucumber</name>
    <name type="synonym">Mertensiothuria leucospilota</name>
    <dbReference type="NCBI Taxonomy" id="206669"/>
    <lineage>
        <taxon>Eukaryota</taxon>
        <taxon>Metazoa</taxon>
        <taxon>Echinodermata</taxon>
        <taxon>Eleutherozoa</taxon>
        <taxon>Echinozoa</taxon>
        <taxon>Holothuroidea</taxon>
        <taxon>Aspidochirotacea</taxon>
        <taxon>Aspidochirotida</taxon>
        <taxon>Holothuriidae</taxon>
        <taxon>Holothuria</taxon>
    </lineage>
</organism>
<dbReference type="PROSITE" id="PS51257">
    <property type="entry name" value="PROKAR_LIPOPROTEIN"/>
    <property type="match status" value="1"/>
</dbReference>
<feature type="signal peptide" evidence="1">
    <location>
        <begin position="1"/>
        <end position="17"/>
    </location>
</feature>
<comment type="caution">
    <text evidence="2">The sequence shown here is derived from an EMBL/GenBank/DDBJ whole genome shotgun (WGS) entry which is preliminary data.</text>
</comment>
<sequence>MLRCVLLVSCFVILVQACDDHNECPLDLELLPNGDLSVEYHAPDGVYFTEVVFKLFLGRRRKLKEVDTIPEDHEDHEDWGVVFSKGTPFVECDFYKIRVIGKGKPKVKRTIKAQIPGPDCPAS</sequence>
<evidence type="ECO:0000256" key="1">
    <source>
        <dbReference type="SAM" id="SignalP"/>
    </source>
</evidence>
<dbReference type="OrthoDB" id="10513446at2759"/>
<keyword evidence="1" id="KW-0732">Signal</keyword>
<protein>
    <submittedName>
        <fullName evidence="2">Uncharacterized protein</fullName>
    </submittedName>
</protein>
<feature type="chain" id="PRO_5040308763" evidence="1">
    <location>
        <begin position="18"/>
        <end position="123"/>
    </location>
</feature>
<dbReference type="EMBL" id="JAIZAY010000022">
    <property type="protein sequence ID" value="KAJ8020187.1"/>
    <property type="molecule type" value="Genomic_DNA"/>
</dbReference>
<gene>
    <name evidence="2" type="ORF">HOLleu_39711</name>
</gene>
<name>A0A9Q0YHA8_HOLLE</name>
<accession>A0A9Q0YHA8</accession>
<proteinExistence type="predicted"/>
<evidence type="ECO:0000313" key="3">
    <source>
        <dbReference type="Proteomes" id="UP001152320"/>
    </source>
</evidence>
<evidence type="ECO:0000313" key="2">
    <source>
        <dbReference type="EMBL" id="KAJ8020187.1"/>
    </source>
</evidence>
<keyword evidence="3" id="KW-1185">Reference proteome</keyword>
<reference evidence="2" key="1">
    <citation type="submission" date="2021-10" db="EMBL/GenBank/DDBJ databases">
        <title>Tropical sea cucumber genome reveals ecological adaptation and Cuvierian tubules defense mechanism.</title>
        <authorList>
            <person name="Chen T."/>
        </authorList>
    </citation>
    <scope>NUCLEOTIDE SEQUENCE</scope>
    <source>
        <strain evidence="2">Nanhai2018</strain>
        <tissue evidence="2">Muscle</tissue>
    </source>
</reference>